<dbReference type="Proteomes" id="UP000377798">
    <property type="component" value="Unassembled WGS sequence"/>
</dbReference>
<dbReference type="SUPFAM" id="SSF52540">
    <property type="entry name" value="P-loop containing nucleoside triphosphate hydrolases"/>
    <property type="match status" value="1"/>
</dbReference>
<dbReference type="InterPro" id="IPR000510">
    <property type="entry name" value="Nase/OxRdtase_comp1"/>
</dbReference>
<keyword evidence="9 13" id="KW-0408">Iron</keyword>
<keyword evidence="13" id="KW-0004">4Fe-4S</keyword>
<dbReference type="AlphaFoldDB" id="A0A8H2R0I1"/>
<evidence type="ECO:0000256" key="7">
    <source>
        <dbReference type="ARBA" id="ARBA00022741"/>
    </source>
</evidence>
<dbReference type="SUPFAM" id="SSF53807">
    <property type="entry name" value="Helical backbone' metal receptor"/>
    <property type="match status" value="1"/>
</dbReference>
<gene>
    <name evidence="15" type="primary">nifH1</name>
    <name evidence="15" type="ORF">NCTC13150_00205</name>
</gene>
<dbReference type="GO" id="GO:0046872">
    <property type="term" value="F:metal ion binding"/>
    <property type="evidence" value="ECO:0007669"/>
    <property type="project" value="UniProtKB-KW"/>
</dbReference>
<evidence type="ECO:0000256" key="12">
    <source>
        <dbReference type="ARBA" id="ARBA00047967"/>
    </source>
</evidence>
<dbReference type="PANTHER" id="PTHR42864:SF2">
    <property type="entry name" value="LIGHT-INDEPENDENT PROTOCHLOROPHYLLIDE REDUCTASE IRON-SULFUR ATP-BINDING PROTEIN"/>
    <property type="match status" value="1"/>
</dbReference>
<comment type="cofactor">
    <cofactor evidence="1">
        <name>[4Fe-4S] cluster</name>
        <dbReference type="ChEBI" id="CHEBI:49883"/>
    </cofactor>
</comment>
<dbReference type="InterPro" id="IPR030655">
    <property type="entry name" value="NifH/chlL_CS"/>
</dbReference>
<name>A0A8H2R0I1_9FIRM</name>
<dbReference type="InterPro" id="IPR000392">
    <property type="entry name" value="NifH/frxC"/>
</dbReference>
<dbReference type="PRINTS" id="PR00091">
    <property type="entry name" value="NITROGNASEII"/>
</dbReference>
<keyword evidence="13 15" id="KW-0560">Oxidoreductase</keyword>
<protein>
    <recommendedName>
        <fullName evidence="5">nitrogenase</fullName>
        <ecNumber evidence="5">1.18.6.1</ecNumber>
    </recommendedName>
</protein>
<dbReference type="Pfam" id="PF00148">
    <property type="entry name" value="Oxidored_nitro"/>
    <property type="match status" value="1"/>
</dbReference>
<dbReference type="Gene3D" id="3.40.50.300">
    <property type="entry name" value="P-loop containing nucleotide triphosphate hydrolases"/>
    <property type="match status" value="1"/>
</dbReference>
<evidence type="ECO:0000256" key="3">
    <source>
        <dbReference type="ARBA" id="ARBA00005504"/>
    </source>
</evidence>
<dbReference type="RefSeq" id="WP_131748103.1">
    <property type="nucleotide sequence ID" value="NZ_CAACYI010000001.1"/>
</dbReference>
<dbReference type="Gene3D" id="3.40.50.12380">
    <property type="entry name" value="Nitrogenase MoFe cofactor biosynthesis protein NifE, C-terminal"/>
    <property type="match status" value="1"/>
</dbReference>
<evidence type="ECO:0000256" key="5">
    <source>
        <dbReference type="ARBA" id="ARBA00012773"/>
    </source>
</evidence>
<dbReference type="GO" id="GO:0051539">
    <property type="term" value="F:4 iron, 4 sulfur cluster binding"/>
    <property type="evidence" value="ECO:0007669"/>
    <property type="project" value="UniProtKB-KW"/>
</dbReference>
<dbReference type="PROSITE" id="PS00746">
    <property type="entry name" value="NIFH_FRXC_1"/>
    <property type="match status" value="1"/>
</dbReference>
<dbReference type="InterPro" id="IPR027417">
    <property type="entry name" value="P-loop_NTPase"/>
</dbReference>
<evidence type="ECO:0000256" key="9">
    <source>
        <dbReference type="ARBA" id="ARBA00023004"/>
    </source>
</evidence>
<dbReference type="Pfam" id="PF00142">
    <property type="entry name" value="Fer4_NifH"/>
    <property type="match status" value="1"/>
</dbReference>
<dbReference type="PANTHER" id="PTHR42864">
    <property type="entry name" value="LIGHT-INDEPENDENT PROTOCHLOROPHYLLIDE REDUCTASE IRON-SULFUR ATP-BINDING PROTEIN"/>
    <property type="match status" value="1"/>
</dbReference>
<comment type="catalytic activity">
    <reaction evidence="12">
        <text>N2 + 8 reduced [2Fe-2S]-[ferredoxin] + 16 ATP + 16 H2O = H2 + 8 oxidized [2Fe-2S]-[ferredoxin] + 2 NH4(+) + 16 ADP + 16 phosphate + 6 H(+)</text>
        <dbReference type="Rhea" id="RHEA:21448"/>
        <dbReference type="Rhea" id="RHEA-COMP:10000"/>
        <dbReference type="Rhea" id="RHEA-COMP:10001"/>
        <dbReference type="ChEBI" id="CHEBI:15377"/>
        <dbReference type="ChEBI" id="CHEBI:15378"/>
        <dbReference type="ChEBI" id="CHEBI:17997"/>
        <dbReference type="ChEBI" id="CHEBI:18276"/>
        <dbReference type="ChEBI" id="CHEBI:28938"/>
        <dbReference type="ChEBI" id="CHEBI:30616"/>
        <dbReference type="ChEBI" id="CHEBI:33737"/>
        <dbReference type="ChEBI" id="CHEBI:33738"/>
        <dbReference type="ChEBI" id="CHEBI:43474"/>
        <dbReference type="ChEBI" id="CHEBI:456216"/>
        <dbReference type="EC" id="1.18.6.1"/>
    </reaction>
</comment>
<dbReference type="CDD" id="cd02040">
    <property type="entry name" value="NifH"/>
    <property type="match status" value="1"/>
</dbReference>
<dbReference type="InterPro" id="IPR000318">
    <property type="entry name" value="Nase_comp1_CS"/>
</dbReference>
<keyword evidence="11" id="KW-0535">Nitrogen fixation</keyword>
<evidence type="ECO:0000256" key="11">
    <source>
        <dbReference type="ARBA" id="ARBA00023231"/>
    </source>
</evidence>
<proteinExistence type="inferred from homology"/>
<keyword evidence="7 13" id="KW-0547">Nucleotide-binding</keyword>
<evidence type="ECO:0000256" key="4">
    <source>
        <dbReference type="ARBA" id="ARBA00011738"/>
    </source>
</evidence>
<evidence type="ECO:0000256" key="2">
    <source>
        <dbReference type="ARBA" id="ARBA00002234"/>
    </source>
</evidence>
<dbReference type="EC" id="1.18.6.1" evidence="5"/>
<evidence type="ECO:0000256" key="1">
    <source>
        <dbReference type="ARBA" id="ARBA00001966"/>
    </source>
</evidence>
<evidence type="ECO:0000259" key="14">
    <source>
        <dbReference type="Pfam" id="PF00148"/>
    </source>
</evidence>
<dbReference type="Gene3D" id="3.40.50.1980">
    <property type="entry name" value="Nitrogenase molybdenum iron protein domain"/>
    <property type="match status" value="1"/>
</dbReference>
<reference evidence="15 16" key="1">
    <citation type="submission" date="2019-02" db="EMBL/GenBank/DDBJ databases">
        <authorList>
            <consortium name="Pathogen Informatics"/>
        </authorList>
    </citation>
    <scope>NUCLEOTIDE SEQUENCE [LARGE SCALE GENOMIC DNA]</scope>
    <source>
        <strain evidence="15 16">3012STDY7089603</strain>
    </source>
</reference>
<dbReference type="PROSITE" id="PS00692">
    <property type="entry name" value="NIFH_FRXC_2"/>
    <property type="match status" value="1"/>
</dbReference>
<dbReference type="GO" id="GO:0005524">
    <property type="term" value="F:ATP binding"/>
    <property type="evidence" value="ECO:0007669"/>
    <property type="project" value="UniProtKB-KW"/>
</dbReference>
<dbReference type="PROSITE" id="PS00090">
    <property type="entry name" value="NITROGENASE_1_2"/>
    <property type="match status" value="1"/>
</dbReference>
<feature type="domain" description="Nitrogenase/oxidoreductase component 1" evidence="14">
    <location>
        <begin position="305"/>
        <end position="702"/>
    </location>
</feature>
<organism evidence="15 16">
    <name type="scientific">Urinicoccus massiliensis</name>
    <dbReference type="NCBI Taxonomy" id="1723382"/>
    <lineage>
        <taxon>Bacteria</taxon>
        <taxon>Bacillati</taxon>
        <taxon>Bacillota</taxon>
        <taxon>Tissierellia</taxon>
        <taxon>Tissierellales</taxon>
        <taxon>Peptoniphilaceae</taxon>
        <taxon>Urinicoccus</taxon>
    </lineage>
</organism>
<keyword evidence="16" id="KW-1185">Reference proteome</keyword>
<comment type="similarity">
    <text evidence="3 13">Belongs to the NifH/BchL/ChlL family.</text>
</comment>
<evidence type="ECO:0000313" key="15">
    <source>
        <dbReference type="EMBL" id="VFB15703.1"/>
    </source>
</evidence>
<evidence type="ECO:0000256" key="6">
    <source>
        <dbReference type="ARBA" id="ARBA00022723"/>
    </source>
</evidence>
<comment type="caution">
    <text evidence="15">The sequence shown here is derived from an EMBL/GenBank/DDBJ whole genome shotgun (WGS) entry which is preliminary data.</text>
</comment>
<evidence type="ECO:0000256" key="10">
    <source>
        <dbReference type="ARBA" id="ARBA00023014"/>
    </source>
</evidence>
<evidence type="ECO:0000313" key="16">
    <source>
        <dbReference type="Proteomes" id="UP000377798"/>
    </source>
</evidence>
<keyword evidence="10 13" id="KW-0411">Iron-sulfur</keyword>
<evidence type="ECO:0000256" key="13">
    <source>
        <dbReference type="RuleBase" id="RU003688"/>
    </source>
</evidence>
<comment type="function">
    <text evidence="2">The key enzymatic reactions in nitrogen fixation are catalyzed by the nitrogenase complex, which has 2 components: the iron protein and the molybdenum-iron protein.</text>
</comment>
<dbReference type="GO" id="GO:0016163">
    <property type="term" value="F:nitrogenase activity"/>
    <property type="evidence" value="ECO:0007669"/>
    <property type="project" value="UniProtKB-EC"/>
</dbReference>
<sequence>MEIAIYGKGGIGKSTVSANISASLAKKGKRVLQLGCDPKHDSTRLLLHGRDCKTVLDYMREVGPLDYQLADVVHQGIYSIDCVEAGGPEPGVGCAGRGILSTFELLENLGLDRKDYDFVLYDVLGDVVCGGFAVPLRDQYAEKVYIVTSGEFMSVYAANNILRGLANYSQKGPRAGGLIFNERGFEGELQRVERFAQAVGLPILGEIPRDPIFAACERHGQCVVEGAEDSPVALEMDRIAGKIWDQSRLYPAKPLGDHELEEVVLGHKIRKEVPEEAGGSKGKSSSQGRGTYSKALVKQEPLHGCAYNGAMNIAVQLKDAIIISHGPRSCANLSYQAISSLGRRSLFEKKKILPVQVHPKILSSELGEDAMVFGGIRDLRRVLQEALEKKPSLVVLVTTCPSGIIGDDVDGVRDLAGPERPILALKTDGNLSGDYMQGMILAYQEIAKFLVDPQEKPDPYLVNLYGEKPIANATSGNFKILEDWLGAFGAKVHCRYLNETSTDSVRTLLRAGLHLPAYHDYMNTILEDFFKKTYDLDFFPHALPIGYEESMDFIKALGRFYGKEEVSEKIMARERENYQRQMDKYRPYLQGKKLMVVAYNNKLTWILKTALDLGMDIVKVGMINFSQDVYPENPFKDKILDWEVDYTAEKRRQDVSRLKPDLVLANYNGPNMDDAPYHDTIQLTPEGGFQSGIALAKRWVTIFQQNVQEGWRSDEKYFKKYQG</sequence>
<evidence type="ECO:0000256" key="8">
    <source>
        <dbReference type="ARBA" id="ARBA00022840"/>
    </source>
</evidence>
<keyword evidence="6 13" id="KW-0479">Metal-binding</keyword>
<keyword evidence="8 13" id="KW-0067">ATP-binding</keyword>
<dbReference type="PROSITE" id="PS51026">
    <property type="entry name" value="NIFH_FRXC_3"/>
    <property type="match status" value="1"/>
</dbReference>
<accession>A0A8H2R0I1</accession>
<dbReference type="EMBL" id="CAACYI010000001">
    <property type="protein sequence ID" value="VFB15703.1"/>
    <property type="molecule type" value="Genomic_DNA"/>
</dbReference>
<comment type="subunit">
    <text evidence="4">Homodimer.</text>
</comment>